<dbReference type="Proteomes" id="UP000799753">
    <property type="component" value="Unassembled WGS sequence"/>
</dbReference>
<dbReference type="GO" id="GO:0008270">
    <property type="term" value="F:zinc ion binding"/>
    <property type="evidence" value="ECO:0007669"/>
    <property type="project" value="UniProtKB-KW"/>
</dbReference>
<feature type="compositionally biased region" description="Basic residues" evidence="4">
    <location>
        <begin position="1"/>
        <end position="17"/>
    </location>
</feature>
<gene>
    <name evidence="6" type="ORF">P280DRAFT_289718</name>
</gene>
<evidence type="ECO:0000256" key="4">
    <source>
        <dbReference type="SAM" id="MobiDB-lite"/>
    </source>
</evidence>
<keyword evidence="3" id="KW-0862">Zinc</keyword>
<proteinExistence type="predicted"/>
<dbReference type="Gene3D" id="3.30.40.10">
    <property type="entry name" value="Zinc/RING finger domain, C3HC4 (zinc finger)"/>
    <property type="match status" value="1"/>
</dbReference>
<dbReference type="InterPro" id="IPR001965">
    <property type="entry name" value="Znf_PHD"/>
</dbReference>
<dbReference type="SUPFAM" id="SSF57903">
    <property type="entry name" value="FYVE/PHD zinc finger"/>
    <property type="match status" value="1"/>
</dbReference>
<dbReference type="InterPro" id="IPR011011">
    <property type="entry name" value="Znf_FYVE_PHD"/>
</dbReference>
<dbReference type="EMBL" id="MU006782">
    <property type="protein sequence ID" value="KAF2641968.1"/>
    <property type="molecule type" value="Genomic_DNA"/>
</dbReference>
<evidence type="ECO:0000256" key="3">
    <source>
        <dbReference type="ARBA" id="ARBA00022833"/>
    </source>
</evidence>
<evidence type="ECO:0000313" key="7">
    <source>
        <dbReference type="Proteomes" id="UP000799753"/>
    </source>
</evidence>
<dbReference type="OrthoDB" id="5411773at2759"/>
<dbReference type="AlphaFoldDB" id="A0A6A6S6B3"/>
<keyword evidence="7" id="KW-1185">Reference proteome</keyword>
<dbReference type="PROSITE" id="PS01359">
    <property type="entry name" value="ZF_PHD_1"/>
    <property type="match status" value="1"/>
</dbReference>
<evidence type="ECO:0000259" key="5">
    <source>
        <dbReference type="SMART" id="SM00249"/>
    </source>
</evidence>
<evidence type="ECO:0000313" key="6">
    <source>
        <dbReference type="EMBL" id="KAF2641968.1"/>
    </source>
</evidence>
<dbReference type="SMART" id="SM00249">
    <property type="entry name" value="PHD"/>
    <property type="match status" value="1"/>
</dbReference>
<keyword evidence="2" id="KW-0863">Zinc-finger</keyword>
<feature type="compositionally biased region" description="Basic and acidic residues" evidence="4">
    <location>
        <begin position="47"/>
        <end position="58"/>
    </location>
</feature>
<sequence>MRKPQPTKPPKMARKPQHPYPIDPIPAKAWPINMAPPTPRVSDPEELPEKHDPAKDCSIDTPPLDEEPTADDSDPEELPEKRIPAAKEVICSCRTAANTYVVKIVECYNPNCRIQWYHYGCLVKNSKLSSNHGKWVCEVCRSQAEWAEWKGDGIDVNKAWIMEEREKVVKNPYGLM</sequence>
<protein>
    <recommendedName>
        <fullName evidence="5">Zinc finger PHD-type domain-containing protein</fullName>
    </recommendedName>
</protein>
<feature type="compositionally biased region" description="Acidic residues" evidence="4">
    <location>
        <begin position="63"/>
        <end position="77"/>
    </location>
</feature>
<reference evidence="6" key="1">
    <citation type="journal article" date="2020" name="Stud. Mycol.">
        <title>101 Dothideomycetes genomes: a test case for predicting lifestyles and emergence of pathogens.</title>
        <authorList>
            <person name="Haridas S."/>
            <person name="Albert R."/>
            <person name="Binder M."/>
            <person name="Bloem J."/>
            <person name="Labutti K."/>
            <person name="Salamov A."/>
            <person name="Andreopoulos B."/>
            <person name="Baker S."/>
            <person name="Barry K."/>
            <person name="Bills G."/>
            <person name="Bluhm B."/>
            <person name="Cannon C."/>
            <person name="Castanera R."/>
            <person name="Culley D."/>
            <person name="Daum C."/>
            <person name="Ezra D."/>
            <person name="Gonzalez J."/>
            <person name="Henrissat B."/>
            <person name="Kuo A."/>
            <person name="Liang C."/>
            <person name="Lipzen A."/>
            <person name="Lutzoni F."/>
            <person name="Magnuson J."/>
            <person name="Mondo S."/>
            <person name="Nolan M."/>
            <person name="Ohm R."/>
            <person name="Pangilinan J."/>
            <person name="Park H.-J."/>
            <person name="Ramirez L."/>
            <person name="Alfaro M."/>
            <person name="Sun H."/>
            <person name="Tritt A."/>
            <person name="Yoshinaga Y."/>
            <person name="Zwiers L.-H."/>
            <person name="Turgeon B."/>
            <person name="Goodwin S."/>
            <person name="Spatafora J."/>
            <person name="Crous P."/>
            <person name="Grigoriev I."/>
        </authorList>
    </citation>
    <scope>NUCLEOTIDE SEQUENCE</scope>
    <source>
        <strain evidence="6">CBS 473.64</strain>
    </source>
</reference>
<feature type="domain" description="Zinc finger PHD-type" evidence="5">
    <location>
        <begin position="90"/>
        <end position="141"/>
    </location>
</feature>
<evidence type="ECO:0000256" key="2">
    <source>
        <dbReference type="ARBA" id="ARBA00022771"/>
    </source>
</evidence>
<name>A0A6A6S6B3_9PLEO</name>
<organism evidence="6 7">
    <name type="scientific">Massarina eburnea CBS 473.64</name>
    <dbReference type="NCBI Taxonomy" id="1395130"/>
    <lineage>
        <taxon>Eukaryota</taxon>
        <taxon>Fungi</taxon>
        <taxon>Dikarya</taxon>
        <taxon>Ascomycota</taxon>
        <taxon>Pezizomycotina</taxon>
        <taxon>Dothideomycetes</taxon>
        <taxon>Pleosporomycetidae</taxon>
        <taxon>Pleosporales</taxon>
        <taxon>Massarineae</taxon>
        <taxon>Massarinaceae</taxon>
        <taxon>Massarina</taxon>
    </lineage>
</organism>
<keyword evidence="1" id="KW-0479">Metal-binding</keyword>
<evidence type="ECO:0000256" key="1">
    <source>
        <dbReference type="ARBA" id="ARBA00022723"/>
    </source>
</evidence>
<feature type="region of interest" description="Disordered" evidence="4">
    <location>
        <begin position="1"/>
        <end position="80"/>
    </location>
</feature>
<dbReference type="InterPro" id="IPR019786">
    <property type="entry name" value="Zinc_finger_PHD-type_CS"/>
</dbReference>
<accession>A0A6A6S6B3</accession>
<dbReference type="InterPro" id="IPR013083">
    <property type="entry name" value="Znf_RING/FYVE/PHD"/>
</dbReference>